<dbReference type="Proteomes" id="UP000287651">
    <property type="component" value="Unassembled WGS sequence"/>
</dbReference>
<feature type="compositionally biased region" description="Polar residues" evidence="1">
    <location>
        <begin position="26"/>
        <end position="38"/>
    </location>
</feature>
<feature type="region of interest" description="Disordered" evidence="1">
    <location>
        <begin position="25"/>
        <end position="76"/>
    </location>
</feature>
<reference evidence="2 3" key="1">
    <citation type="journal article" date="2014" name="Agronomy (Basel)">
        <title>A Draft Genome Sequence for Ensete ventricosum, the Drought-Tolerant Tree Against Hunger.</title>
        <authorList>
            <person name="Harrison J."/>
            <person name="Moore K.A."/>
            <person name="Paszkiewicz K."/>
            <person name="Jones T."/>
            <person name="Grant M."/>
            <person name="Ambacheew D."/>
            <person name="Muzemil S."/>
            <person name="Studholme D.J."/>
        </authorList>
    </citation>
    <scope>NUCLEOTIDE SEQUENCE [LARGE SCALE GENOMIC DNA]</scope>
</reference>
<accession>A0A426ZDF8</accession>
<feature type="compositionally biased region" description="Basic and acidic residues" evidence="1">
    <location>
        <begin position="39"/>
        <end position="54"/>
    </location>
</feature>
<protein>
    <submittedName>
        <fullName evidence="2">Uncharacterized protein</fullName>
    </submittedName>
</protein>
<dbReference type="EMBL" id="AMZH03007161">
    <property type="protein sequence ID" value="RRT62011.1"/>
    <property type="molecule type" value="Genomic_DNA"/>
</dbReference>
<proteinExistence type="predicted"/>
<feature type="non-terminal residue" evidence="2">
    <location>
        <position position="1"/>
    </location>
</feature>
<sequence length="294" mass="32785">IRFSMAVELRSERWKKFLERLAEFESTPNNDLSTGQNKTEAHLEAAEVPEKDGSPDELSECDGMEEVVSTKGTTENQSRVHQAQIWAQIRPSLSAIEQMMSHRVKKKKFMEGGEQVAQRSRTNLAPIEESRASEDSDDEFYDVERSEPVHEASSGDEGNFDSNMNMASQGIPEETKEELECLVRGGLPMALRGEVFPLWQAFVGVGARRVDGYYNSLLGLESKTDAKEVDAPLKADNENKPIRPPGTEKWKGQIEKVPDNMSILILCSAGDEFLCRITTAADARGKCILVGLRF</sequence>
<comment type="caution">
    <text evidence="2">The sequence shown here is derived from an EMBL/GenBank/DDBJ whole genome shotgun (WGS) entry which is preliminary data.</text>
</comment>
<evidence type="ECO:0000256" key="1">
    <source>
        <dbReference type="SAM" id="MobiDB-lite"/>
    </source>
</evidence>
<feature type="compositionally biased region" description="Acidic residues" evidence="1">
    <location>
        <begin position="55"/>
        <end position="65"/>
    </location>
</feature>
<dbReference type="AlphaFoldDB" id="A0A426ZDF8"/>
<name>A0A426ZDF8_ENSVE</name>
<evidence type="ECO:0000313" key="3">
    <source>
        <dbReference type="Proteomes" id="UP000287651"/>
    </source>
</evidence>
<organism evidence="2 3">
    <name type="scientific">Ensete ventricosum</name>
    <name type="common">Abyssinian banana</name>
    <name type="synonym">Musa ensete</name>
    <dbReference type="NCBI Taxonomy" id="4639"/>
    <lineage>
        <taxon>Eukaryota</taxon>
        <taxon>Viridiplantae</taxon>
        <taxon>Streptophyta</taxon>
        <taxon>Embryophyta</taxon>
        <taxon>Tracheophyta</taxon>
        <taxon>Spermatophyta</taxon>
        <taxon>Magnoliopsida</taxon>
        <taxon>Liliopsida</taxon>
        <taxon>Zingiberales</taxon>
        <taxon>Musaceae</taxon>
        <taxon>Ensete</taxon>
    </lineage>
</organism>
<evidence type="ECO:0000313" key="2">
    <source>
        <dbReference type="EMBL" id="RRT62011.1"/>
    </source>
</evidence>
<feature type="region of interest" description="Disordered" evidence="1">
    <location>
        <begin position="109"/>
        <end position="164"/>
    </location>
</feature>
<gene>
    <name evidence="2" type="ORF">B296_00038817</name>
</gene>